<reference evidence="2 3" key="1">
    <citation type="journal article" date="2022" name="bioRxiv">
        <title>Genomics of Preaxostyla Flagellates Illuminates Evolutionary Transitions and the Path Towards Mitochondrial Loss.</title>
        <authorList>
            <person name="Novak L.V.F."/>
            <person name="Treitli S.C."/>
            <person name="Pyrih J."/>
            <person name="Halakuc P."/>
            <person name="Pipaliya S.V."/>
            <person name="Vacek V."/>
            <person name="Brzon O."/>
            <person name="Soukal P."/>
            <person name="Eme L."/>
            <person name="Dacks J.B."/>
            <person name="Karnkowska A."/>
            <person name="Elias M."/>
            <person name="Hampl V."/>
        </authorList>
    </citation>
    <scope>NUCLEOTIDE SEQUENCE [LARGE SCALE GENOMIC DNA]</scope>
    <source>
        <strain evidence="2">NAU3</strain>
        <tissue evidence="2">Gut</tissue>
    </source>
</reference>
<evidence type="ECO:0000313" key="2">
    <source>
        <dbReference type="EMBL" id="KAK2947932.1"/>
    </source>
</evidence>
<comment type="caution">
    <text evidence="2">The sequence shown here is derived from an EMBL/GenBank/DDBJ whole genome shotgun (WGS) entry which is preliminary data.</text>
</comment>
<evidence type="ECO:0008006" key="4">
    <source>
        <dbReference type="Google" id="ProtNLM"/>
    </source>
</evidence>
<evidence type="ECO:0000256" key="1">
    <source>
        <dbReference type="SAM" id="SignalP"/>
    </source>
</evidence>
<keyword evidence="1" id="KW-0732">Signal</keyword>
<protein>
    <recommendedName>
        <fullName evidence="4">Secreted protein</fullName>
    </recommendedName>
</protein>
<evidence type="ECO:0000313" key="3">
    <source>
        <dbReference type="Proteomes" id="UP001281761"/>
    </source>
</evidence>
<proteinExistence type="predicted"/>
<gene>
    <name evidence="2" type="ORF">BLNAU_17159</name>
</gene>
<name>A0ABQ9X7T3_9EUKA</name>
<feature type="signal peptide" evidence="1">
    <location>
        <begin position="1"/>
        <end position="22"/>
    </location>
</feature>
<dbReference type="Proteomes" id="UP001281761">
    <property type="component" value="Unassembled WGS sequence"/>
</dbReference>
<sequence length="108" mass="12502">MYFKKPRASLSTLRILLLCILALEDKKHQSYRIHIQYIQHNPRNVFRQSEDSVMPLIVFGAEEQDDKHHHCTQTIEAVAQIESRQTGEAALTHVSMQSHTDGHQLLRS</sequence>
<accession>A0ABQ9X7T3</accession>
<feature type="chain" id="PRO_5047362916" description="Secreted protein" evidence="1">
    <location>
        <begin position="23"/>
        <end position="108"/>
    </location>
</feature>
<keyword evidence="3" id="KW-1185">Reference proteome</keyword>
<organism evidence="2 3">
    <name type="scientific">Blattamonas nauphoetae</name>
    <dbReference type="NCBI Taxonomy" id="2049346"/>
    <lineage>
        <taxon>Eukaryota</taxon>
        <taxon>Metamonada</taxon>
        <taxon>Preaxostyla</taxon>
        <taxon>Oxymonadida</taxon>
        <taxon>Blattamonas</taxon>
    </lineage>
</organism>
<dbReference type="EMBL" id="JARBJD010000188">
    <property type="protein sequence ID" value="KAK2947932.1"/>
    <property type="molecule type" value="Genomic_DNA"/>
</dbReference>